<name>A0ACB9LN08_9MYRT</name>
<evidence type="ECO:0000313" key="1">
    <source>
        <dbReference type="EMBL" id="KAI4312532.1"/>
    </source>
</evidence>
<protein>
    <submittedName>
        <fullName evidence="1">Uncharacterized protein</fullName>
    </submittedName>
</protein>
<accession>A0ACB9LN08</accession>
<dbReference type="Proteomes" id="UP001057402">
    <property type="component" value="Chromosome 11"/>
</dbReference>
<organism evidence="1 2">
    <name type="scientific">Melastoma candidum</name>
    <dbReference type="NCBI Taxonomy" id="119954"/>
    <lineage>
        <taxon>Eukaryota</taxon>
        <taxon>Viridiplantae</taxon>
        <taxon>Streptophyta</taxon>
        <taxon>Embryophyta</taxon>
        <taxon>Tracheophyta</taxon>
        <taxon>Spermatophyta</taxon>
        <taxon>Magnoliopsida</taxon>
        <taxon>eudicotyledons</taxon>
        <taxon>Gunneridae</taxon>
        <taxon>Pentapetalae</taxon>
        <taxon>rosids</taxon>
        <taxon>malvids</taxon>
        <taxon>Myrtales</taxon>
        <taxon>Melastomataceae</taxon>
        <taxon>Melastomatoideae</taxon>
        <taxon>Melastomateae</taxon>
        <taxon>Melastoma</taxon>
    </lineage>
</organism>
<gene>
    <name evidence="1" type="ORF">MLD38_037338</name>
</gene>
<proteinExistence type="predicted"/>
<sequence length="826" mass="94392">MYDRLNTIINSLALLGKNYSNAEMVRKVLRSLPINWEAKKTAIEEAKDLTTLRLDQLMGSLLSYEEEKRSSVPQTTKSIAFKASASTDDESDDIEAKTDEELSLLVKGLNKLLYNKRFKRSVKPKSSNLEDKKGPVCYECKKLGHMRNECPLLADRSKSSLNRRRALLAWNDEEDNESEYEEEQKANLCYMARSKSESDSDEEVISTSMSNLSSNDLKEESVLSDRPSTQLPAAEVQKESAVPLKTNSVQIQSVIGQDANSEGPSEDNDSDKNLLDRVPTLYKKRHPMEQVIGDVQKGIQTRRSVNLFCEHSAFLSQKEPTSIDEALADPNWIIAMQEELNQLERNKVWTLVQRPKDRSVVGTKWVFRNKLDESGSMVRNKARHVAKGYSQSEGIDYDETYAPVARLEAIRLLLAYACYNDFKLFQMDVKRAFLNGEIKEEVYVDQPPGFEDPKKHDHVYKLDKALYGFKQAPRAWYERLSQFLIEKGYRKGKVDTTLFLKKHGTELLIVQIYVDDIIFGSTNNTLCNEFAEHMKGEFEMSMMGELTFFLGLQIRQTSEGTFIHQEKYTKQLLKKYELTNSKHLSTPMSTNANVEKDESRKDADPSLYRSMTGSLLYLTASRPDILFSVCLCARYQSAPKESHLTHVKRIFRYHSGTTNLGLWYSKRSLFDLIGYSDADFAGCKIDRKSTSGTCQLLGDMLISWHSKKQASVALSTAEAEYVAAASCCAQLLWMCQQLEDYGFKFDNIPMRCDNTSAINLTKNPVQHSRSKHIELRHHFIRDHVQNGSIVVEYVSTETQLCDFFTKPLNFEKISKLRMELGICYPL</sequence>
<keyword evidence="2" id="KW-1185">Reference proteome</keyword>
<comment type="caution">
    <text evidence="1">The sequence shown here is derived from an EMBL/GenBank/DDBJ whole genome shotgun (WGS) entry which is preliminary data.</text>
</comment>
<reference evidence="2" key="1">
    <citation type="journal article" date="2023" name="Front. Plant Sci.">
        <title>Chromosomal-level genome assembly of Melastoma candidum provides insights into trichome evolution.</title>
        <authorList>
            <person name="Zhong Y."/>
            <person name="Wu W."/>
            <person name="Sun C."/>
            <person name="Zou P."/>
            <person name="Liu Y."/>
            <person name="Dai S."/>
            <person name="Zhou R."/>
        </authorList>
    </citation>
    <scope>NUCLEOTIDE SEQUENCE [LARGE SCALE GENOMIC DNA]</scope>
</reference>
<dbReference type="EMBL" id="CM042890">
    <property type="protein sequence ID" value="KAI4312532.1"/>
    <property type="molecule type" value="Genomic_DNA"/>
</dbReference>
<evidence type="ECO:0000313" key="2">
    <source>
        <dbReference type="Proteomes" id="UP001057402"/>
    </source>
</evidence>